<keyword evidence="2" id="KW-1185">Reference proteome</keyword>
<organism evidence="1 2">
    <name type="scientific">Edaphobacter modestus</name>
    <dbReference type="NCBI Taxonomy" id="388466"/>
    <lineage>
        <taxon>Bacteria</taxon>
        <taxon>Pseudomonadati</taxon>
        <taxon>Acidobacteriota</taxon>
        <taxon>Terriglobia</taxon>
        <taxon>Terriglobales</taxon>
        <taxon>Acidobacteriaceae</taxon>
        <taxon>Edaphobacter</taxon>
    </lineage>
</organism>
<gene>
    <name evidence="1" type="ORF">BDD14_4610</name>
</gene>
<evidence type="ECO:0000313" key="1">
    <source>
        <dbReference type="EMBL" id="RZU43009.1"/>
    </source>
</evidence>
<dbReference type="InterPro" id="IPR022385">
    <property type="entry name" value="Rhs_assc_core"/>
</dbReference>
<accession>A0A4Q7Z0L2</accession>
<reference evidence="1 2" key="1">
    <citation type="submission" date="2019-02" db="EMBL/GenBank/DDBJ databases">
        <title>Genomic Encyclopedia of Archaeal and Bacterial Type Strains, Phase II (KMG-II): from individual species to whole genera.</title>
        <authorList>
            <person name="Goeker M."/>
        </authorList>
    </citation>
    <scope>NUCLEOTIDE SEQUENCE [LARGE SCALE GENOMIC DNA]</scope>
    <source>
        <strain evidence="1 2">DSM 18101</strain>
    </source>
</reference>
<dbReference type="PANTHER" id="PTHR32305:SF15">
    <property type="entry name" value="PROTEIN RHSA-RELATED"/>
    <property type="match status" value="1"/>
</dbReference>
<dbReference type="EMBL" id="SHKW01000001">
    <property type="protein sequence ID" value="RZU43009.1"/>
    <property type="molecule type" value="Genomic_DNA"/>
</dbReference>
<dbReference type="PANTHER" id="PTHR32305">
    <property type="match status" value="1"/>
</dbReference>
<dbReference type="Gene3D" id="2.180.10.10">
    <property type="entry name" value="RHS repeat-associated core"/>
    <property type="match status" value="1"/>
</dbReference>
<dbReference type="NCBIfam" id="TIGR03696">
    <property type="entry name" value="Rhs_assc_core"/>
    <property type="match status" value="1"/>
</dbReference>
<dbReference type="InterPro" id="IPR028208">
    <property type="entry name" value="Effector_pro_NleD-like"/>
</dbReference>
<comment type="caution">
    <text evidence="1">The sequence shown here is derived from an EMBL/GenBank/DDBJ whole genome shotgun (WGS) entry which is preliminary data.</text>
</comment>
<sequence length="289" mass="31339">MQTHFIYDRPLRYVHSCVLTEPRYTGKERDTESGLDYFGARFYGSSMGRFMSPDWSAKVAPVPYAKLGDPQSLNLYAYVGNNPLSKFDPDGHVGKCEGDTAQCGADLAKLVPGTKVGADGTVIKAGLLQRIWNHLDGNGAGTSLVSSIVNTSTVIHISTDPGSRNGSTAGDAANVFIKYDPTGSTNQARTGPGNSAIAAADEPGQVTLGHELIHATHIANGTIDYGLGVHSFSDPTGNYQERWRTEEFRTVGFQWFTQPGDITEQKLRHPFGLNDRATYTNPDNWTPQP</sequence>
<dbReference type="OrthoDB" id="123432at2"/>
<proteinExistence type="predicted"/>
<dbReference type="RefSeq" id="WP_130421245.1">
    <property type="nucleotide sequence ID" value="NZ_SHKW01000001.1"/>
</dbReference>
<dbReference type="Pfam" id="PF14891">
    <property type="entry name" value="Peptidase_M91"/>
    <property type="match status" value="1"/>
</dbReference>
<protein>
    <submittedName>
        <fullName evidence="1">RHS repeat-associated protein</fullName>
    </submittedName>
</protein>
<dbReference type="Proteomes" id="UP000292958">
    <property type="component" value="Unassembled WGS sequence"/>
</dbReference>
<dbReference type="AlphaFoldDB" id="A0A4Q7Z0L2"/>
<evidence type="ECO:0000313" key="2">
    <source>
        <dbReference type="Proteomes" id="UP000292958"/>
    </source>
</evidence>
<name>A0A4Q7Z0L2_9BACT</name>
<dbReference type="InterPro" id="IPR050708">
    <property type="entry name" value="T6SS_VgrG/RHS"/>
</dbReference>